<reference evidence="2" key="1">
    <citation type="submission" date="2022-01" db="EMBL/GenBank/DDBJ databases">
        <title>Whole genome-based taxonomy of the Shewanellaceae.</title>
        <authorList>
            <person name="Martin-Rodriguez A.J."/>
        </authorList>
    </citation>
    <scope>NUCLEOTIDE SEQUENCE</scope>
    <source>
        <strain evidence="2">DSM 23803</strain>
    </source>
</reference>
<evidence type="ECO:0000256" key="1">
    <source>
        <dbReference type="SAM" id="SignalP"/>
    </source>
</evidence>
<dbReference type="Proteomes" id="UP001139408">
    <property type="component" value="Unassembled WGS sequence"/>
</dbReference>
<dbReference type="EMBL" id="JAKILJ010000090">
    <property type="protein sequence ID" value="MCL1107772.1"/>
    <property type="molecule type" value="Genomic_DNA"/>
</dbReference>
<feature type="signal peptide" evidence="1">
    <location>
        <begin position="1"/>
        <end position="27"/>
    </location>
</feature>
<dbReference type="RefSeq" id="WP_188927194.1">
    <property type="nucleotide sequence ID" value="NZ_BMQI01000091.1"/>
</dbReference>
<name>A0A9X2CFV5_9GAMM</name>
<keyword evidence="3" id="KW-1185">Reference proteome</keyword>
<comment type="caution">
    <text evidence="2">The sequence shown here is derived from an EMBL/GenBank/DDBJ whole genome shotgun (WGS) entry which is preliminary data.</text>
</comment>
<sequence length="178" mass="20154">MLTRPVQHAAFCGVLLTTLLPSSIIFAAEFSQLNHSKLTTKPFNNSTQLNNDNAKDLPQQSAIDSQGNVIELPDDTRSALEYRADDIYLKPSLQQHIDATHQATSSSRQANITMADDPNCRWLNNRIKHLKNKQRQTQHSQFSHYQDEIDIREAEWDCLKCASSGPNSVDRGACQYKR</sequence>
<organism evidence="2 3">
    <name type="scientific">Shewanella algicola</name>
    <dbReference type="NCBI Taxonomy" id="640633"/>
    <lineage>
        <taxon>Bacteria</taxon>
        <taxon>Pseudomonadati</taxon>
        <taxon>Pseudomonadota</taxon>
        <taxon>Gammaproteobacteria</taxon>
        <taxon>Alteromonadales</taxon>
        <taxon>Shewanellaceae</taxon>
        <taxon>Shewanella</taxon>
    </lineage>
</organism>
<evidence type="ECO:0000313" key="2">
    <source>
        <dbReference type="EMBL" id="MCL1107772.1"/>
    </source>
</evidence>
<dbReference type="AlphaFoldDB" id="A0A9X2CFV5"/>
<proteinExistence type="predicted"/>
<evidence type="ECO:0000313" key="3">
    <source>
        <dbReference type="Proteomes" id="UP001139408"/>
    </source>
</evidence>
<accession>A0A9X2CFV5</accession>
<evidence type="ECO:0008006" key="4">
    <source>
        <dbReference type="Google" id="ProtNLM"/>
    </source>
</evidence>
<keyword evidence="1" id="KW-0732">Signal</keyword>
<feature type="chain" id="PRO_5040751787" description="Secreted protein" evidence="1">
    <location>
        <begin position="28"/>
        <end position="178"/>
    </location>
</feature>
<gene>
    <name evidence="2" type="ORF">L2749_21475</name>
</gene>
<protein>
    <recommendedName>
        <fullName evidence="4">Secreted protein</fullName>
    </recommendedName>
</protein>